<dbReference type="RefSeq" id="WP_198105553.1">
    <property type="nucleotide sequence ID" value="NZ_CAWPVW010000065.1"/>
</dbReference>
<dbReference type="Proteomes" id="UP001253463">
    <property type="component" value="Unassembled WGS sequence"/>
</dbReference>
<gene>
    <name evidence="1" type="ORF">RZY48_000591</name>
</gene>
<evidence type="ECO:0000313" key="2">
    <source>
        <dbReference type="Proteomes" id="UP001253463"/>
    </source>
</evidence>
<name>A0AAI9CRX3_9VIBR</name>
<proteinExistence type="predicted"/>
<evidence type="ECO:0000313" key="1">
    <source>
        <dbReference type="EMBL" id="ELN6931217.1"/>
    </source>
</evidence>
<protein>
    <submittedName>
        <fullName evidence="1">Uncharacterized protein</fullName>
    </submittedName>
</protein>
<reference evidence="1" key="1">
    <citation type="submission" date="2023-10" db="EMBL/GenBank/DDBJ databases">
        <authorList>
            <consortium name="PulseNet: The National Subtyping Network for Foodborne Disease Surveillance"/>
        </authorList>
    </citation>
    <scope>NUCLEOTIDE SEQUENCE</scope>
    <source>
        <strain evidence="1">PNUSAV004886</strain>
    </source>
</reference>
<accession>A0AAI9CRX3</accession>
<dbReference type="EMBL" id="ABNSCA010000001">
    <property type="protein sequence ID" value="ELN6931217.1"/>
    <property type="molecule type" value="Genomic_DNA"/>
</dbReference>
<organism evidence="1 2">
    <name type="scientific">Vibrio navarrensis</name>
    <dbReference type="NCBI Taxonomy" id="29495"/>
    <lineage>
        <taxon>Bacteria</taxon>
        <taxon>Pseudomonadati</taxon>
        <taxon>Pseudomonadota</taxon>
        <taxon>Gammaproteobacteria</taxon>
        <taxon>Vibrionales</taxon>
        <taxon>Vibrionaceae</taxon>
        <taxon>Vibrio</taxon>
    </lineage>
</organism>
<dbReference type="AlphaFoldDB" id="A0AAI9CRX3"/>
<comment type="caution">
    <text evidence="1">The sequence shown here is derived from an EMBL/GenBank/DDBJ whole genome shotgun (WGS) entry which is preliminary data.</text>
</comment>
<sequence>MTHLSDDERTKYYLVDIETGSQFDNFERDQEIISPLPPKVGEYLNQSGLYFEVLTLLQHFDANYVDVYVRYVGDSAKFLDHIQTKLASKS</sequence>